<dbReference type="EC" id="2.1.1.37" evidence="8"/>
<dbReference type="GO" id="GO:0003886">
    <property type="term" value="F:DNA (cytosine-5-)-methyltransferase activity"/>
    <property type="evidence" value="ECO:0007669"/>
    <property type="project" value="UniProtKB-EC"/>
</dbReference>
<evidence type="ECO:0000256" key="7">
    <source>
        <dbReference type="RuleBase" id="RU000416"/>
    </source>
</evidence>
<dbReference type="PRINTS" id="PR00105">
    <property type="entry name" value="C5METTRFRASE"/>
</dbReference>
<dbReference type="AlphaFoldDB" id="A0A9X3CAN4"/>
<evidence type="ECO:0000313" key="9">
    <source>
        <dbReference type="EMBL" id="MCV9934646.1"/>
    </source>
</evidence>
<dbReference type="NCBIfam" id="TIGR00675">
    <property type="entry name" value="dcm"/>
    <property type="match status" value="1"/>
</dbReference>
<dbReference type="SUPFAM" id="SSF53335">
    <property type="entry name" value="S-adenosyl-L-methionine-dependent methyltransferases"/>
    <property type="match status" value="1"/>
</dbReference>
<dbReference type="PROSITE" id="PS00094">
    <property type="entry name" value="C5_MTASE_1"/>
    <property type="match status" value="1"/>
</dbReference>
<reference evidence="9" key="1">
    <citation type="submission" date="2022-10" db="EMBL/GenBank/DDBJ databases">
        <title>Two novel species of Flavobacterium.</title>
        <authorList>
            <person name="Liu Q."/>
            <person name="Xin Y.-H."/>
        </authorList>
    </citation>
    <scope>NUCLEOTIDE SEQUENCE</scope>
    <source>
        <strain evidence="9">LS1R47</strain>
    </source>
</reference>
<gene>
    <name evidence="9" type="primary">dcm</name>
    <name evidence="9" type="ORF">OIU80_20380</name>
</gene>
<dbReference type="Proteomes" id="UP001151133">
    <property type="component" value="Unassembled WGS sequence"/>
</dbReference>
<dbReference type="InterPro" id="IPR018117">
    <property type="entry name" value="C5_DNA_meth_AS"/>
</dbReference>
<dbReference type="InterPro" id="IPR050750">
    <property type="entry name" value="C5-MTase"/>
</dbReference>
<comment type="caution">
    <text evidence="9">The sequence shown here is derived from an EMBL/GenBank/DDBJ whole genome shotgun (WGS) entry which is preliminary data.</text>
</comment>
<dbReference type="InterPro" id="IPR001525">
    <property type="entry name" value="C5_MeTfrase"/>
</dbReference>
<dbReference type="Pfam" id="PF00145">
    <property type="entry name" value="DNA_methylase"/>
    <property type="match status" value="1"/>
</dbReference>
<comment type="catalytic activity">
    <reaction evidence="5 8">
        <text>a 2'-deoxycytidine in DNA + S-adenosyl-L-methionine = a 5-methyl-2'-deoxycytidine in DNA + S-adenosyl-L-homocysteine + H(+)</text>
        <dbReference type="Rhea" id="RHEA:13681"/>
        <dbReference type="Rhea" id="RHEA-COMP:11369"/>
        <dbReference type="Rhea" id="RHEA-COMP:11370"/>
        <dbReference type="ChEBI" id="CHEBI:15378"/>
        <dbReference type="ChEBI" id="CHEBI:57856"/>
        <dbReference type="ChEBI" id="CHEBI:59789"/>
        <dbReference type="ChEBI" id="CHEBI:85452"/>
        <dbReference type="ChEBI" id="CHEBI:85454"/>
        <dbReference type="EC" id="2.1.1.37"/>
    </reaction>
</comment>
<dbReference type="GO" id="GO:0032259">
    <property type="term" value="P:methylation"/>
    <property type="evidence" value="ECO:0007669"/>
    <property type="project" value="UniProtKB-KW"/>
</dbReference>
<evidence type="ECO:0000256" key="5">
    <source>
        <dbReference type="ARBA" id="ARBA00047422"/>
    </source>
</evidence>
<keyword evidence="1 6" id="KW-0489">Methyltransferase</keyword>
<dbReference type="PANTHER" id="PTHR46098:SF1">
    <property type="entry name" value="TRNA (CYTOSINE(38)-C(5))-METHYLTRANSFERASE"/>
    <property type="match status" value="1"/>
</dbReference>
<dbReference type="GO" id="GO:0009307">
    <property type="term" value="P:DNA restriction-modification system"/>
    <property type="evidence" value="ECO:0007669"/>
    <property type="project" value="UniProtKB-KW"/>
</dbReference>
<evidence type="ECO:0000256" key="8">
    <source>
        <dbReference type="RuleBase" id="RU000417"/>
    </source>
</evidence>
<evidence type="ECO:0000256" key="1">
    <source>
        <dbReference type="ARBA" id="ARBA00022603"/>
    </source>
</evidence>
<dbReference type="InterPro" id="IPR029063">
    <property type="entry name" value="SAM-dependent_MTases_sf"/>
</dbReference>
<comment type="similarity">
    <text evidence="6 7">Belongs to the class I-like SAM-binding methyltransferase superfamily. C5-methyltransferase family.</text>
</comment>
<accession>A0A9X3CAN4</accession>
<dbReference type="PROSITE" id="PS51679">
    <property type="entry name" value="SAM_MT_C5"/>
    <property type="match status" value="1"/>
</dbReference>
<keyword evidence="3 6" id="KW-0949">S-adenosyl-L-methionine</keyword>
<organism evidence="9 10">
    <name type="scientific">Flavobacterium frigoritolerans</name>
    <dbReference type="NCBI Taxonomy" id="2987686"/>
    <lineage>
        <taxon>Bacteria</taxon>
        <taxon>Pseudomonadati</taxon>
        <taxon>Bacteroidota</taxon>
        <taxon>Flavobacteriia</taxon>
        <taxon>Flavobacteriales</taxon>
        <taxon>Flavobacteriaceae</taxon>
        <taxon>Flavobacterium</taxon>
    </lineage>
</organism>
<dbReference type="Gene3D" id="3.40.50.150">
    <property type="entry name" value="Vaccinia Virus protein VP39"/>
    <property type="match status" value="2"/>
</dbReference>
<evidence type="ECO:0000313" key="10">
    <source>
        <dbReference type="Proteomes" id="UP001151133"/>
    </source>
</evidence>
<evidence type="ECO:0000256" key="3">
    <source>
        <dbReference type="ARBA" id="ARBA00022691"/>
    </source>
</evidence>
<keyword evidence="2 6" id="KW-0808">Transferase</keyword>
<protein>
    <recommendedName>
        <fullName evidence="8">Cytosine-specific methyltransferase</fullName>
        <ecNumber evidence="8">2.1.1.37</ecNumber>
    </recommendedName>
</protein>
<proteinExistence type="inferred from homology"/>
<evidence type="ECO:0000256" key="6">
    <source>
        <dbReference type="PROSITE-ProRule" id="PRU01016"/>
    </source>
</evidence>
<keyword evidence="4" id="KW-0680">Restriction system</keyword>
<dbReference type="EMBL" id="JAOZEV010000034">
    <property type="protein sequence ID" value="MCV9934646.1"/>
    <property type="molecule type" value="Genomic_DNA"/>
</dbReference>
<evidence type="ECO:0000256" key="4">
    <source>
        <dbReference type="ARBA" id="ARBA00022747"/>
    </source>
</evidence>
<sequence>MPKYKFIDLFAGLGGIRLGFEQAAKELGYQTECVFTSEIKESAIQALNKNFSNETIAPRDITKIKESDIPKFNILLGGFPCQAFSYAGKQRGFTETRGTLFFEIERILEYHFKNIDGFILENVEGLIVHDKKDRSDKIGRTLTVILNILREKLGFNVEFAMLDASDFGVAQIRKRVFIVGCKKKYGEINLDFSPQPKSIVRDYLEFGQPCLNNKFTQKLLYHYAPEDLNGKFLKDKRGGNLNIHSWDFEYKGTVSSEQKELLNLLFKQRRRKSWASEIGIDWMDGMPLTKKQIESFFPNENLQELLDDLINKNYLVLEHPKKKVVTVINETSYSERIPDTTLQKGYNIVTGKLSFPISHFLDIYNQAPTIVAMDMNAIGVVDGNGIRNLTLKEGLGLFGYPSDYSLDEFQKDIKSIRLGYDLLGNSVCVPVVKEVAKRLLSTINKK</sequence>
<dbReference type="PANTHER" id="PTHR46098">
    <property type="entry name" value="TRNA (CYTOSINE(38)-C(5))-METHYLTRANSFERASE"/>
    <property type="match status" value="1"/>
</dbReference>
<name>A0A9X3CAN4_9FLAO</name>
<dbReference type="RefSeq" id="WP_264288810.1">
    <property type="nucleotide sequence ID" value="NZ_JAOZEV010000034.1"/>
</dbReference>
<feature type="active site" evidence="6">
    <location>
        <position position="81"/>
    </location>
</feature>
<keyword evidence="10" id="KW-1185">Reference proteome</keyword>
<dbReference type="Gene3D" id="3.90.120.10">
    <property type="entry name" value="DNA Methylase, subunit A, domain 2"/>
    <property type="match status" value="1"/>
</dbReference>
<evidence type="ECO:0000256" key="2">
    <source>
        <dbReference type="ARBA" id="ARBA00022679"/>
    </source>
</evidence>